<protein>
    <submittedName>
        <fullName evidence="1">AMP nucleosidase</fullName>
    </submittedName>
</protein>
<dbReference type="EMBL" id="VSBS01000127">
    <property type="protein sequence ID" value="TXT02685.1"/>
    <property type="molecule type" value="Genomic_DNA"/>
</dbReference>
<accession>A0A5C9ARK3</accession>
<dbReference type="Proteomes" id="UP000321461">
    <property type="component" value="Unassembled WGS sequence"/>
</dbReference>
<evidence type="ECO:0000313" key="2">
    <source>
        <dbReference type="Proteomes" id="UP000321461"/>
    </source>
</evidence>
<sequence length="37" mass="4099">MWQPDHSGKILSRKTGAVHGVALPALYLSYSRSRSNN</sequence>
<evidence type="ECO:0000313" key="1">
    <source>
        <dbReference type="EMBL" id="TXT02685.1"/>
    </source>
</evidence>
<proteinExistence type="predicted"/>
<comment type="caution">
    <text evidence="1">The sequence shown here is derived from an EMBL/GenBank/DDBJ whole genome shotgun (WGS) entry which is preliminary data.</text>
</comment>
<organism evidence="1 2">
    <name type="scientific">Escherichia coli</name>
    <dbReference type="NCBI Taxonomy" id="562"/>
    <lineage>
        <taxon>Bacteria</taxon>
        <taxon>Pseudomonadati</taxon>
        <taxon>Pseudomonadota</taxon>
        <taxon>Gammaproteobacteria</taxon>
        <taxon>Enterobacterales</taxon>
        <taxon>Enterobacteriaceae</taxon>
        <taxon>Escherichia</taxon>
    </lineage>
</organism>
<gene>
    <name evidence="1" type="ORF">FWK02_05890</name>
</gene>
<dbReference type="AlphaFoldDB" id="A0A5C9ARK3"/>
<reference evidence="1 2" key="1">
    <citation type="submission" date="2019-08" db="EMBL/GenBank/DDBJ databases">
        <title>Whole genome analysis of cultivated E. coli strains isolated from CD patients and healthy donors.</title>
        <authorList>
            <person name="Siniagina M.N."/>
            <person name="Markelova M.I."/>
            <person name="Laikov A.V."/>
            <person name="Boulygina E.A."/>
            <person name="Khusnutdinova D.R."/>
            <person name="Kharchenko A."/>
            <person name="Grigoryeva T.V."/>
        </authorList>
    </citation>
    <scope>NUCLEOTIDE SEQUENCE [LARGE SCALE GENOMIC DNA]</scope>
    <source>
        <strain evidence="1 2">3_77_5</strain>
    </source>
</reference>
<name>A0A5C9ARK3_ECOLX</name>